<evidence type="ECO:0000313" key="2">
    <source>
        <dbReference type="EMBL" id="CAF4363188.1"/>
    </source>
</evidence>
<protein>
    <submittedName>
        <fullName evidence="2">Uncharacterized protein</fullName>
    </submittedName>
</protein>
<dbReference type="AlphaFoldDB" id="A0A820LVU7"/>
<dbReference type="EMBL" id="CAJOAX010067804">
    <property type="protein sequence ID" value="CAF4363188.1"/>
    <property type="molecule type" value="Genomic_DNA"/>
</dbReference>
<proteinExistence type="predicted"/>
<feature type="non-terminal residue" evidence="2">
    <location>
        <position position="1"/>
    </location>
</feature>
<reference evidence="2" key="1">
    <citation type="submission" date="2021-02" db="EMBL/GenBank/DDBJ databases">
        <authorList>
            <person name="Nowell W R."/>
        </authorList>
    </citation>
    <scope>NUCLEOTIDE SEQUENCE</scope>
</reference>
<sequence>QIAKLPTPEDPLRDLQTKPSKC</sequence>
<organism evidence="2 3">
    <name type="scientific">Rotaria sordida</name>
    <dbReference type="NCBI Taxonomy" id="392033"/>
    <lineage>
        <taxon>Eukaryota</taxon>
        <taxon>Metazoa</taxon>
        <taxon>Spiralia</taxon>
        <taxon>Gnathifera</taxon>
        <taxon>Rotifera</taxon>
        <taxon>Eurotatoria</taxon>
        <taxon>Bdelloidea</taxon>
        <taxon>Philodinida</taxon>
        <taxon>Philodinidae</taxon>
        <taxon>Rotaria</taxon>
    </lineage>
</organism>
<gene>
    <name evidence="2" type="ORF">OTI717_LOCUS43909</name>
</gene>
<dbReference type="Proteomes" id="UP000663823">
    <property type="component" value="Unassembled WGS sequence"/>
</dbReference>
<feature type="region of interest" description="Disordered" evidence="1">
    <location>
        <begin position="1"/>
        <end position="22"/>
    </location>
</feature>
<accession>A0A820LVU7</accession>
<evidence type="ECO:0000313" key="3">
    <source>
        <dbReference type="Proteomes" id="UP000663823"/>
    </source>
</evidence>
<evidence type="ECO:0000256" key="1">
    <source>
        <dbReference type="SAM" id="MobiDB-lite"/>
    </source>
</evidence>
<comment type="caution">
    <text evidence="2">The sequence shown here is derived from an EMBL/GenBank/DDBJ whole genome shotgun (WGS) entry which is preliminary data.</text>
</comment>
<name>A0A820LVU7_9BILA</name>